<accession>A0A8C6XXU8</accession>
<evidence type="ECO:0000313" key="3">
    <source>
        <dbReference type="Ensembl" id="ENSNNAP00000019926.1"/>
    </source>
</evidence>
<dbReference type="Proteomes" id="UP000694559">
    <property type="component" value="Unplaced"/>
</dbReference>
<dbReference type="GO" id="GO:0005739">
    <property type="term" value="C:mitochondrion"/>
    <property type="evidence" value="ECO:0007669"/>
    <property type="project" value="Ensembl"/>
</dbReference>
<keyword evidence="2" id="KW-0809">Transit peptide</keyword>
<dbReference type="Ensembl" id="ENSNNAT00000020916.1">
    <property type="protein sequence ID" value="ENSNNAP00000019926.1"/>
    <property type="gene ID" value="ENSNNAG00000013269.1"/>
</dbReference>
<dbReference type="OrthoDB" id="9991972at2759"/>
<reference evidence="3" key="1">
    <citation type="submission" date="2025-08" db="UniProtKB">
        <authorList>
            <consortium name="Ensembl"/>
        </authorList>
    </citation>
    <scope>IDENTIFICATION</scope>
</reference>
<dbReference type="InterPro" id="IPR003690">
    <property type="entry name" value="MTERF"/>
</dbReference>
<dbReference type="OMA" id="ETNAYVN"/>
<organism evidence="3 4">
    <name type="scientific">Naja naja</name>
    <name type="common">Indian cobra</name>
    <dbReference type="NCBI Taxonomy" id="35670"/>
    <lineage>
        <taxon>Eukaryota</taxon>
        <taxon>Metazoa</taxon>
        <taxon>Chordata</taxon>
        <taxon>Craniata</taxon>
        <taxon>Vertebrata</taxon>
        <taxon>Euteleostomi</taxon>
        <taxon>Lepidosauria</taxon>
        <taxon>Squamata</taxon>
        <taxon>Bifurcata</taxon>
        <taxon>Unidentata</taxon>
        <taxon>Episquamata</taxon>
        <taxon>Toxicofera</taxon>
        <taxon>Serpentes</taxon>
        <taxon>Colubroidea</taxon>
        <taxon>Elapidae</taxon>
        <taxon>Elapinae</taxon>
        <taxon>Naja</taxon>
    </lineage>
</organism>
<dbReference type="AlphaFoldDB" id="A0A8C6XXU8"/>
<dbReference type="Gene3D" id="1.25.70.10">
    <property type="entry name" value="Transcription termination factor 3, mitochondrial"/>
    <property type="match status" value="1"/>
</dbReference>
<dbReference type="GO" id="GO:0061668">
    <property type="term" value="P:mitochondrial ribosome assembly"/>
    <property type="evidence" value="ECO:0007669"/>
    <property type="project" value="Ensembl"/>
</dbReference>
<comment type="similarity">
    <text evidence="1">Belongs to the mTERF family.</text>
</comment>
<keyword evidence="4" id="KW-1185">Reference proteome</keyword>
<name>A0A8C6XXU8_NAJNA</name>
<dbReference type="GeneTree" id="ENSGT00460000041648"/>
<protein>
    <submittedName>
        <fullName evidence="3">Mitochondrial transcription termination factor 4</fullName>
    </submittedName>
</protein>
<sequence>MKSAIRYWRIFEKYSFLPLANDSIHLPSLSVLPVAFWWSHQHLDCRLITTRSFVQSKKGFPPYRSNYECSPKPQETLINTPVEEVKATNVDHLNLEEDRSAYVNLGFSPAQITQLCSLQLDVPFQSKLTAISELLLLGLSITTILKTLENKPELLGMSPKHLKERADLLRRFDLDAGSINQVAVNFPSIFTVPHKRIKSLENLLKEKCFFSMAQVSKILRTSPQLLLEELNDVEYKFQFAYFRMGIKHGEIVQSGFFQASLAEINKRINFLERLGRYQTPDKKGQTQIVNPKLKSIIRASEQDFVTEIACSSIEEYEVFKKLLANEEEQRGNRRKQWKNSQIQRMMMEVVLNNFERRHPVYTMKELHIFGCWSSWQEVIEEEQCSK</sequence>
<reference evidence="3" key="2">
    <citation type="submission" date="2025-09" db="UniProtKB">
        <authorList>
            <consortium name="Ensembl"/>
        </authorList>
    </citation>
    <scope>IDENTIFICATION</scope>
</reference>
<evidence type="ECO:0000313" key="4">
    <source>
        <dbReference type="Proteomes" id="UP000694559"/>
    </source>
</evidence>
<gene>
    <name evidence="3" type="primary">MTERF4</name>
</gene>
<evidence type="ECO:0000256" key="2">
    <source>
        <dbReference type="ARBA" id="ARBA00022946"/>
    </source>
</evidence>
<dbReference type="GO" id="GO:0005829">
    <property type="term" value="C:cytosol"/>
    <property type="evidence" value="ECO:0007669"/>
    <property type="project" value="Ensembl"/>
</dbReference>
<dbReference type="SMART" id="SM00733">
    <property type="entry name" value="Mterf"/>
    <property type="match status" value="3"/>
</dbReference>
<dbReference type="Pfam" id="PF02536">
    <property type="entry name" value="mTERF"/>
    <property type="match status" value="1"/>
</dbReference>
<dbReference type="GO" id="GO:0007507">
    <property type="term" value="P:heart development"/>
    <property type="evidence" value="ECO:0007669"/>
    <property type="project" value="Ensembl"/>
</dbReference>
<dbReference type="InterPro" id="IPR038538">
    <property type="entry name" value="MTERF_sf"/>
</dbReference>
<dbReference type="GO" id="GO:0043010">
    <property type="term" value="P:camera-type eye development"/>
    <property type="evidence" value="ECO:0007669"/>
    <property type="project" value="Ensembl"/>
</dbReference>
<evidence type="ECO:0000256" key="1">
    <source>
        <dbReference type="ARBA" id="ARBA00007692"/>
    </source>
</evidence>
<dbReference type="GO" id="GO:0019843">
    <property type="term" value="F:rRNA binding"/>
    <property type="evidence" value="ECO:0007669"/>
    <property type="project" value="Ensembl"/>
</dbReference>
<proteinExistence type="inferred from homology"/>